<sequence length="255" mass="28977">MDYSSFDGRLGQYHPRDGPRPDLLPHSTNGSGPRIPRDERGSRSNSHYHKTQNQDQKKTYGRQNYHGNHNSNYRSGPYQGDRTFHQENYRLGNNYGRAPPSGPRYQQCQTQGYNSSHRPGVTNGPRAYFSKQESRQNDYQVSNYQNHQFVNSSHDSSRRYCGGRSRDNNQNQSLQQQQPVPVTSRYRSIDEPDLFDEPIEPVAPILGSDGMYYDAEGDTIIEDAPEVDLVAIVTQGTVEMAKITQSLLEQIAAFG</sequence>
<dbReference type="PROSITE" id="PS50042">
    <property type="entry name" value="CNMP_BINDING_3"/>
    <property type="match status" value="1"/>
</dbReference>
<dbReference type="AlphaFoldDB" id="A0A9W9PXY2"/>
<feature type="compositionally biased region" description="Polar residues" evidence="1">
    <location>
        <begin position="137"/>
        <end position="154"/>
    </location>
</feature>
<feature type="compositionally biased region" description="Polar residues" evidence="1">
    <location>
        <begin position="104"/>
        <end position="117"/>
    </location>
</feature>
<evidence type="ECO:0000256" key="1">
    <source>
        <dbReference type="SAM" id="MobiDB-lite"/>
    </source>
</evidence>
<name>A0A9W9PXY2_9EURO</name>
<gene>
    <name evidence="3" type="ORF">N7476_005826</name>
</gene>
<protein>
    <recommendedName>
        <fullName evidence="2">Cyclic nucleotide-binding domain-containing protein</fullName>
    </recommendedName>
</protein>
<reference evidence="3" key="1">
    <citation type="submission" date="2022-12" db="EMBL/GenBank/DDBJ databases">
        <authorList>
            <person name="Petersen C."/>
        </authorList>
    </citation>
    <scope>NUCLEOTIDE SEQUENCE</scope>
    <source>
        <strain evidence="3">IBT 21472</strain>
    </source>
</reference>
<dbReference type="EMBL" id="JAPZBO010000005">
    <property type="protein sequence ID" value="KAJ5315519.1"/>
    <property type="molecule type" value="Genomic_DNA"/>
</dbReference>
<comment type="caution">
    <text evidence="3">The sequence shown here is derived from an EMBL/GenBank/DDBJ whole genome shotgun (WGS) entry which is preliminary data.</text>
</comment>
<organism evidence="3 4">
    <name type="scientific">Penicillium atrosanguineum</name>
    <dbReference type="NCBI Taxonomy" id="1132637"/>
    <lineage>
        <taxon>Eukaryota</taxon>
        <taxon>Fungi</taxon>
        <taxon>Dikarya</taxon>
        <taxon>Ascomycota</taxon>
        <taxon>Pezizomycotina</taxon>
        <taxon>Eurotiomycetes</taxon>
        <taxon>Eurotiomycetidae</taxon>
        <taxon>Eurotiales</taxon>
        <taxon>Aspergillaceae</taxon>
        <taxon>Penicillium</taxon>
    </lineage>
</organism>
<keyword evidence="4" id="KW-1185">Reference proteome</keyword>
<dbReference type="Proteomes" id="UP001147746">
    <property type="component" value="Unassembled WGS sequence"/>
</dbReference>
<feature type="domain" description="Cyclic nucleotide-binding" evidence="2">
    <location>
        <begin position="213"/>
        <end position="255"/>
    </location>
</feature>
<feature type="region of interest" description="Disordered" evidence="1">
    <location>
        <begin position="1"/>
        <end position="183"/>
    </location>
</feature>
<evidence type="ECO:0000313" key="3">
    <source>
        <dbReference type="EMBL" id="KAJ5315519.1"/>
    </source>
</evidence>
<feature type="compositionally biased region" description="Low complexity" evidence="1">
    <location>
        <begin position="168"/>
        <end position="178"/>
    </location>
</feature>
<reference evidence="3" key="2">
    <citation type="journal article" date="2023" name="IMA Fungus">
        <title>Comparative genomic study of the Penicillium genus elucidates a diverse pangenome and 15 lateral gene transfer events.</title>
        <authorList>
            <person name="Petersen C."/>
            <person name="Sorensen T."/>
            <person name="Nielsen M.R."/>
            <person name="Sondergaard T.E."/>
            <person name="Sorensen J.L."/>
            <person name="Fitzpatrick D.A."/>
            <person name="Frisvad J.C."/>
            <person name="Nielsen K.L."/>
        </authorList>
    </citation>
    <scope>NUCLEOTIDE SEQUENCE</scope>
    <source>
        <strain evidence="3">IBT 21472</strain>
    </source>
</reference>
<evidence type="ECO:0000259" key="2">
    <source>
        <dbReference type="PROSITE" id="PS50042"/>
    </source>
</evidence>
<evidence type="ECO:0000313" key="4">
    <source>
        <dbReference type="Proteomes" id="UP001147746"/>
    </source>
</evidence>
<dbReference type="InterPro" id="IPR000595">
    <property type="entry name" value="cNMP-bd_dom"/>
</dbReference>
<feature type="compositionally biased region" description="Polar residues" evidence="1">
    <location>
        <begin position="61"/>
        <end position="74"/>
    </location>
</feature>
<proteinExistence type="predicted"/>
<accession>A0A9W9PXY2</accession>